<gene>
    <name evidence="2" type="ORF">EV696_12523</name>
</gene>
<organism evidence="2 3">
    <name type="scientific">Permianibacter aggregans</name>
    <dbReference type="NCBI Taxonomy" id="1510150"/>
    <lineage>
        <taxon>Bacteria</taxon>
        <taxon>Pseudomonadati</taxon>
        <taxon>Pseudomonadota</taxon>
        <taxon>Gammaproteobacteria</taxon>
        <taxon>Pseudomonadales</taxon>
        <taxon>Pseudomonadaceae</taxon>
        <taxon>Permianibacter</taxon>
    </lineage>
</organism>
<dbReference type="AlphaFoldDB" id="A0A4R6UDP3"/>
<dbReference type="OrthoDB" id="9801997at2"/>
<sequence>MPLVRPLSPDHDQEVAELATFFNETLGFCPNSVLTMQRRPAIAKAFIELNKAVMKNEGRVSSEQKRLIGYLTSANAGCRYCQAHTILAAHRYGGSDERLENIWAFRDSPLYTEAEKAAFEFALAASSVPNAVDETIQASLRAHWDDGEIVEILGVVALFGYLNRWNDSMGTTLEDDAEQAGKRWLGASGWQRGKHQ</sequence>
<dbReference type="InterPro" id="IPR003779">
    <property type="entry name" value="CMD-like"/>
</dbReference>
<dbReference type="Gene3D" id="1.20.1290.10">
    <property type="entry name" value="AhpD-like"/>
    <property type="match status" value="1"/>
</dbReference>
<evidence type="ECO:0000259" key="1">
    <source>
        <dbReference type="Pfam" id="PF02627"/>
    </source>
</evidence>
<proteinExistence type="predicted"/>
<protein>
    <submittedName>
        <fullName evidence="2">Putative peroxidase-related enzyme</fullName>
    </submittedName>
</protein>
<dbReference type="SUPFAM" id="SSF69118">
    <property type="entry name" value="AhpD-like"/>
    <property type="match status" value="1"/>
</dbReference>
<keyword evidence="2" id="KW-0560">Oxidoreductase</keyword>
<keyword evidence="3" id="KW-1185">Reference proteome</keyword>
<dbReference type="EMBL" id="SNYM01000025">
    <property type="protein sequence ID" value="TDQ44212.1"/>
    <property type="molecule type" value="Genomic_DNA"/>
</dbReference>
<dbReference type="RefSeq" id="WP_133593289.1">
    <property type="nucleotide sequence ID" value="NZ_CP037953.1"/>
</dbReference>
<dbReference type="Pfam" id="PF02627">
    <property type="entry name" value="CMD"/>
    <property type="match status" value="1"/>
</dbReference>
<evidence type="ECO:0000313" key="2">
    <source>
        <dbReference type="EMBL" id="TDQ44212.1"/>
    </source>
</evidence>
<dbReference type="GO" id="GO:0051920">
    <property type="term" value="F:peroxiredoxin activity"/>
    <property type="evidence" value="ECO:0007669"/>
    <property type="project" value="InterPro"/>
</dbReference>
<comment type="caution">
    <text evidence="2">The sequence shown here is derived from an EMBL/GenBank/DDBJ whole genome shotgun (WGS) entry which is preliminary data.</text>
</comment>
<dbReference type="PANTHER" id="PTHR35446">
    <property type="entry name" value="SI:CH211-175M2.5"/>
    <property type="match status" value="1"/>
</dbReference>
<dbReference type="PANTHER" id="PTHR35446:SF2">
    <property type="entry name" value="CARBOXYMUCONOLACTONE DECARBOXYLASE-LIKE DOMAIN-CONTAINING PROTEIN"/>
    <property type="match status" value="1"/>
</dbReference>
<evidence type="ECO:0000313" key="3">
    <source>
        <dbReference type="Proteomes" id="UP000295375"/>
    </source>
</evidence>
<dbReference type="InterPro" id="IPR029032">
    <property type="entry name" value="AhpD-like"/>
</dbReference>
<dbReference type="Proteomes" id="UP000295375">
    <property type="component" value="Unassembled WGS sequence"/>
</dbReference>
<name>A0A4R6UDP3_9GAMM</name>
<reference evidence="2 3" key="1">
    <citation type="submission" date="2019-03" db="EMBL/GenBank/DDBJ databases">
        <title>Genomic Encyclopedia of Type Strains, Phase IV (KMG-IV): sequencing the most valuable type-strain genomes for metagenomic binning, comparative biology and taxonomic classification.</title>
        <authorList>
            <person name="Goeker M."/>
        </authorList>
    </citation>
    <scope>NUCLEOTIDE SEQUENCE [LARGE SCALE GENOMIC DNA]</scope>
    <source>
        <strain evidence="2 3">DSM 103792</strain>
    </source>
</reference>
<feature type="domain" description="Carboxymuconolactone decarboxylase-like" evidence="1">
    <location>
        <begin position="40"/>
        <end position="122"/>
    </location>
</feature>
<accession>A0A4R6UDP3</accession>
<keyword evidence="2" id="KW-0575">Peroxidase</keyword>